<gene>
    <name evidence="1" type="ORF">AVEN_235151_1</name>
</gene>
<sequence>MRSIFNLLIVSHSLSNDSQHFGDDGGHDVESVENKVEDNFVKDDVFTKSRGKTYKPKLDLTETVIIAQRYDVSQRAVAYIKSAVLHAAIKAVIISSRKSSDITSALIVDKNKIRREKLKVARNLKHRSTDDDPIKSLYLMVERMRLKLGQASLEKSTYPWRLNLTLNTLATSLRLLALHMMRRQLFLSTSRANSKVDSMKLMRLDVTEQTPILVGRRHSSKIRRINRQAYAIGCLPFAFHRTAVPSSLHTY</sequence>
<dbReference type="Proteomes" id="UP000499080">
    <property type="component" value="Unassembled WGS sequence"/>
</dbReference>
<evidence type="ECO:0000313" key="2">
    <source>
        <dbReference type="Proteomes" id="UP000499080"/>
    </source>
</evidence>
<proteinExistence type="predicted"/>
<comment type="caution">
    <text evidence="1">The sequence shown here is derived from an EMBL/GenBank/DDBJ whole genome shotgun (WGS) entry which is preliminary data.</text>
</comment>
<dbReference type="EMBL" id="BGPR01052008">
    <property type="protein sequence ID" value="GBO28903.1"/>
    <property type="molecule type" value="Genomic_DNA"/>
</dbReference>
<dbReference type="AlphaFoldDB" id="A0A4Y2VU16"/>
<accession>A0A4Y2VU16</accession>
<keyword evidence="2" id="KW-1185">Reference proteome</keyword>
<protein>
    <submittedName>
        <fullName evidence="1">Uncharacterized protein</fullName>
    </submittedName>
</protein>
<organism evidence="1 2">
    <name type="scientific">Araneus ventricosus</name>
    <name type="common">Orbweaver spider</name>
    <name type="synonym">Epeira ventricosa</name>
    <dbReference type="NCBI Taxonomy" id="182803"/>
    <lineage>
        <taxon>Eukaryota</taxon>
        <taxon>Metazoa</taxon>
        <taxon>Ecdysozoa</taxon>
        <taxon>Arthropoda</taxon>
        <taxon>Chelicerata</taxon>
        <taxon>Arachnida</taxon>
        <taxon>Araneae</taxon>
        <taxon>Araneomorphae</taxon>
        <taxon>Entelegynae</taxon>
        <taxon>Araneoidea</taxon>
        <taxon>Araneidae</taxon>
        <taxon>Araneus</taxon>
    </lineage>
</organism>
<reference evidence="1 2" key="1">
    <citation type="journal article" date="2019" name="Sci. Rep.">
        <title>Orb-weaving spider Araneus ventricosus genome elucidates the spidroin gene catalogue.</title>
        <authorList>
            <person name="Kono N."/>
            <person name="Nakamura H."/>
            <person name="Ohtoshi R."/>
            <person name="Moran D.A.P."/>
            <person name="Shinohara A."/>
            <person name="Yoshida Y."/>
            <person name="Fujiwara M."/>
            <person name="Mori M."/>
            <person name="Tomita M."/>
            <person name="Arakawa K."/>
        </authorList>
    </citation>
    <scope>NUCLEOTIDE SEQUENCE [LARGE SCALE GENOMIC DNA]</scope>
</reference>
<name>A0A4Y2VU16_ARAVE</name>
<evidence type="ECO:0000313" key="1">
    <source>
        <dbReference type="EMBL" id="GBO28903.1"/>
    </source>
</evidence>